<dbReference type="EMBL" id="BAABBF010000003">
    <property type="protein sequence ID" value="GAA3708402.1"/>
    <property type="molecule type" value="Genomic_DNA"/>
</dbReference>
<sequence length="60" mass="6455">MIDVAQYKTEISRIPGDILVVPRSQMTELLAEVEAGQAAKRTLRRISTIANLSATTAIAA</sequence>
<evidence type="ECO:0000313" key="2">
    <source>
        <dbReference type="Proteomes" id="UP001500523"/>
    </source>
</evidence>
<dbReference type="Proteomes" id="UP001500523">
    <property type="component" value="Unassembled WGS sequence"/>
</dbReference>
<protein>
    <submittedName>
        <fullName evidence="1">Uncharacterized protein</fullName>
    </submittedName>
</protein>
<keyword evidence="2" id="KW-1185">Reference proteome</keyword>
<reference evidence="2" key="1">
    <citation type="journal article" date="2019" name="Int. J. Syst. Evol. Microbiol.">
        <title>The Global Catalogue of Microorganisms (GCM) 10K type strain sequencing project: providing services to taxonomists for standard genome sequencing and annotation.</title>
        <authorList>
            <consortium name="The Broad Institute Genomics Platform"/>
            <consortium name="The Broad Institute Genome Sequencing Center for Infectious Disease"/>
            <person name="Wu L."/>
            <person name="Ma J."/>
        </authorList>
    </citation>
    <scope>NUCLEOTIDE SEQUENCE [LARGE SCALE GENOMIC DNA]</scope>
    <source>
        <strain evidence="2">JCM 17498</strain>
    </source>
</reference>
<gene>
    <name evidence="1" type="ORF">GCM10022268_17160</name>
</gene>
<accession>A0ABP7DQ69</accession>
<comment type="caution">
    <text evidence="1">The sequence shown here is derived from an EMBL/GenBank/DDBJ whole genome shotgun (WGS) entry which is preliminary data.</text>
</comment>
<dbReference type="RefSeq" id="WP_344692938.1">
    <property type="nucleotide sequence ID" value="NZ_BAABBF010000003.1"/>
</dbReference>
<evidence type="ECO:0000313" key="1">
    <source>
        <dbReference type="EMBL" id="GAA3708402.1"/>
    </source>
</evidence>
<proteinExistence type="predicted"/>
<name>A0ABP7DQ69_9SPHN</name>
<organism evidence="1 2">
    <name type="scientific">Sphingomonas cynarae</name>
    <dbReference type="NCBI Taxonomy" id="930197"/>
    <lineage>
        <taxon>Bacteria</taxon>
        <taxon>Pseudomonadati</taxon>
        <taxon>Pseudomonadota</taxon>
        <taxon>Alphaproteobacteria</taxon>
        <taxon>Sphingomonadales</taxon>
        <taxon>Sphingomonadaceae</taxon>
        <taxon>Sphingomonas</taxon>
    </lineage>
</organism>